<reference evidence="1" key="2">
    <citation type="submission" date="2025-08" db="UniProtKB">
        <authorList>
            <consortium name="Ensembl"/>
        </authorList>
    </citation>
    <scope>IDENTIFICATION</scope>
</reference>
<accession>A0A3Q1IDG6</accession>
<dbReference type="InParanoid" id="A0A3Q1IDG6"/>
<keyword evidence="2" id="KW-1185">Reference proteome</keyword>
<evidence type="ECO:0000313" key="2">
    <source>
        <dbReference type="Proteomes" id="UP000265040"/>
    </source>
</evidence>
<dbReference type="AlphaFoldDB" id="A0A3Q1IDG6"/>
<organism evidence="1 2">
    <name type="scientific">Anabas testudineus</name>
    <name type="common">Climbing perch</name>
    <name type="synonym">Anthias testudineus</name>
    <dbReference type="NCBI Taxonomy" id="64144"/>
    <lineage>
        <taxon>Eukaryota</taxon>
        <taxon>Metazoa</taxon>
        <taxon>Chordata</taxon>
        <taxon>Craniata</taxon>
        <taxon>Vertebrata</taxon>
        <taxon>Euteleostomi</taxon>
        <taxon>Actinopterygii</taxon>
        <taxon>Neopterygii</taxon>
        <taxon>Teleostei</taxon>
        <taxon>Neoteleostei</taxon>
        <taxon>Acanthomorphata</taxon>
        <taxon>Anabantaria</taxon>
        <taxon>Anabantiformes</taxon>
        <taxon>Anabantoidei</taxon>
        <taxon>Anabantidae</taxon>
        <taxon>Anabas</taxon>
    </lineage>
</organism>
<dbReference type="Proteomes" id="UP000265040">
    <property type="component" value="Chromosome 15"/>
</dbReference>
<name>A0A3Q1IDG6_ANATE</name>
<protein>
    <submittedName>
        <fullName evidence="1">Uncharacterized protein</fullName>
    </submittedName>
</protein>
<evidence type="ECO:0000313" key="1">
    <source>
        <dbReference type="Ensembl" id="ENSATEP00000015513.2"/>
    </source>
</evidence>
<proteinExistence type="predicted"/>
<reference evidence="1" key="3">
    <citation type="submission" date="2025-09" db="UniProtKB">
        <authorList>
            <consortium name="Ensembl"/>
        </authorList>
    </citation>
    <scope>IDENTIFICATION</scope>
</reference>
<sequence>QIKFKMSPYLTITCLATLLTHGAAPSRSSLFKARSEKLKFYSNECLLLLLPRCVYLSVGVFKCMCVERKGNTSASMQVCVCVRVCYMHSRRRRADNTHTLAYTARPSFYFSGDLCKDICVLQ</sequence>
<dbReference type="Ensembl" id="ENSATET00000015756.2">
    <property type="protein sequence ID" value="ENSATEP00000015513.2"/>
    <property type="gene ID" value="ENSATEG00000010773.2"/>
</dbReference>
<reference evidence="1" key="1">
    <citation type="submission" date="2021-04" db="EMBL/GenBank/DDBJ databases">
        <authorList>
            <consortium name="Wellcome Sanger Institute Data Sharing"/>
        </authorList>
    </citation>
    <scope>NUCLEOTIDE SEQUENCE [LARGE SCALE GENOMIC DNA]</scope>
</reference>